<name>A0ABQ9CXE2_9PASS</name>
<dbReference type="PANTHER" id="PTHR33395">
    <property type="entry name" value="TRANSCRIPTASE, PUTATIVE-RELATED-RELATED"/>
    <property type="match status" value="1"/>
</dbReference>
<dbReference type="EMBL" id="WHWB01034371">
    <property type="protein sequence ID" value="KAJ7410981.1"/>
    <property type="molecule type" value="Genomic_DNA"/>
</dbReference>
<evidence type="ECO:0000313" key="1">
    <source>
        <dbReference type="EMBL" id="KAJ7410981.1"/>
    </source>
</evidence>
<organism evidence="1 2">
    <name type="scientific">Willisornis vidua</name>
    <name type="common">Xingu scale-backed antbird</name>
    <dbReference type="NCBI Taxonomy" id="1566151"/>
    <lineage>
        <taxon>Eukaryota</taxon>
        <taxon>Metazoa</taxon>
        <taxon>Chordata</taxon>
        <taxon>Craniata</taxon>
        <taxon>Vertebrata</taxon>
        <taxon>Euteleostomi</taxon>
        <taxon>Archelosauria</taxon>
        <taxon>Archosauria</taxon>
        <taxon>Dinosauria</taxon>
        <taxon>Saurischia</taxon>
        <taxon>Theropoda</taxon>
        <taxon>Coelurosauria</taxon>
        <taxon>Aves</taxon>
        <taxon>Neognathae</taxon>
        <taxon>Neoaves</taxon>
        <taxon>Telluraves</taxon>
        <taxon>Australaves</taxon>
        <taxon>Passeriformes</taxon>
        <taxon>Thamnophilidae</taxon>
        <taxon>Willisornis</taxon>
    </lineage>
</organism>
<proteinExistence type="predicted"/>
<sequence>MLIHLGPHKSMGQDGIQPRVIRGLSKELARPLSIILQQSWLSGKVPDDWKLTNVTPICEKGQKDDPENYRPASLTSGPSKVMEQIILSEIMTPTGWTRDQTQPAWIWEGQGSSPEAADGEFTIEDNLQEAVILPPGDVPYPEQLCSHQHGLDTADPCLFKNGHVGHVIRSVDV</sequence>
<protein>
    <recommendedName>
        <fullName evidence="3">RNA-directed DNA polymerase from mobile element jockey</fullName>
    </recommendedName>
</protein>
<evidence type="ECO:0008006" key="3">
    <source>
        <dbReference type="Google" id="ProtNLM"/>
    </source>
</evidence>
<keyword evidence="2" id="KW-1185">Reference proteome</keyword>
<gene>
    <name evidence="1" type="ORF">WISP_105227</name>
</gene>
<comment type="caution">
    <text evidence="1">The sequence shown here is derived from an EMBL/GenBank/DDBJ whole genome shotgun (WGS) entry which is preliminary data.</text>
</comment>
<evidence type="ECO:0000313" key="2">
    <source>
        <dbReference type="Proteomes" id="UP001145742"/>
    </source>
</evidence>
<dbReference type="PANTHER" id="PTHR33395:SF22">
    <property type="entry name" value="REVERSE TRANSCRIPTASE DOMAIN-CONTAINING PROTEIN"/>
    <property type="match status" value="1"/>
</dbReference>
<accession>A0ABQ9CXE2</accession>
<reference evidence="1" key="1">
    <citation type="submission" date="2019-10" db="EMBL/GenBank/DDBJ databases">
        <authorList>
            <person name="Soares A.E.R."/>
            <person name="Aleixo A."/>
            <person name="Schneider P."/>
            <person name="Miyaki C.Y."/>
            <person name="Schneider M.P."/>
            <person name="Mello C."/>
            <person name="Vasconcelos A.T.R."/>
        </authorList>
    </citation>
    <scope>NUCLEOTIDE SEQUENCE</scope>
    <source>
        <tissue evidence="1">Muscle</tissue>
    </source>
</reference>
<dbReference type="Proteomes" id="UP001145742">
    <property type="component" value="Unassembled WGS sequence"/>
</dbReference>